<dbReference type="RefSeq" id="WP_289387805.1">
    <property type="nucleotide sequence ID" value="NZ_JAUCBM010000006.1"/>
</dbReference>
<dbReference type="Pfam" id="PF14267">
    <property type="entry name" value="DUF4357"/>
    <property type="match status" value="1"/>
</dbReference>
<evidence type="ECO:0000259" key="1">
    <source>
        <dbReference type="Pfam" id="PF14267"/>
    </source>
</evidence>
<proteinExistence type="predicted"/>
<gene>
    <name evidence="2" type="ORF">ACFQ35_01315</name>
</gene>
<name>A0ABW3UZS7_9HYPH</name>
<dbReference type="EMBL" id="JBHTMA010000002">
    <property type="protein sequence ID" value="MFD1225831.1"/>
    <property type="molecule type" value="Genomic_DNA"/>
</dbReference>
<feature type="domain" description="DUF4357" evidence="1">
    <location>
        <begin position="244"/>
        <end position="296"/>
    </location>
</feature>
<evidence type="ECO:0000313" key="3">
    <source>
        <dbReference type="Proteomes" id="UP001597263"/>
    </source>
</evidence>
<sequence>MSLNEPVGRVVKIFITGKDPRSLRTVELDNWTGIAITGQPEFFKKALEDEVLSRSCVYLLIRSRADDDLPEIYCGESDDFSQRYTNSKFPIEFDTFLIFTSKDDNLTRAHVKWLERELWSILKGNSGKALVANTNKPTGSNLPRGDVATMQTYLSNMIYVLEALGYDLFSVQERTSASPSSARPLEEAITDGHDLSLNLYSTLPRRPEDRAFLQYVNGAYTLMSGSKINARITDSLPTNVRKLRQQLIDDGELVGRGEFLELMRDIPFSKPSPASALVKGRSSTGYMDWVRETDNKPLGTILGIAASGTLSDDPAQ</sequence>
<organism evidence="2 3">
    <name type="scientific">Pseudochrobactrum kiredjianiae</name>
    <dbReference type="NCBI Taxonomy" id="386305"/>
    <lineage>
        <taxon>Bacteria</taxon>
        <taxon>Pseudomonadati</taxon>
        <taxon>Pseudomonadota</taxon>
        <taxon>Alphaproteobacteria</taxon>
        <taxon>Hyphomicrobiales</taxon>
        <taxon>Brucellaceae</taxon>
        <taxon>Pseudochrobactrum</taxon>
    </lineage>
</organism>
<reference evidence="3" key="1">
    <citation type="journal article" date="2019" name="Int. J. Syst. Evol. Microbiol.">
        <title>The Global Catalogue of Microorganisms (GCM) 10K type strain sequencing project: providing services to taxonomists for standard genome sequencing and annotation.</title>
        <authorList>
            <consortium name="The Broad Institute Genomics Platform"/>
            <consortium name="The Broad Institute Genome Sequencing Center for Infectious Disease"/>
            <person name="Wu L."/>
            <person name="Ma J."/>
        </authorList>
    </citation>
    <scope>NUCLEOTIDE SEQUENCE [LARGE SCALE GENOMIC DNA]</scope>
    <source>
        <strain evidence="3">CCUG 49584</strain>
    </source>
</reference>
<evidence type="ECO:0000313" key="2">
    <source>
        <dbReference type="EMBL" id="MFD1225831.1"/>
    </source>
</evidence>
<protein>
    <submittedName>
        <fullName evidence="2">DUF4357 domain-containing protein</fullName>
    </submittedName>
</protein>
<dbReference type="Proteomes" id="UP001597263">
    <property type="component" value="Unassembled WGS sequence"/>
</dbReference>
<dbReference type="InterPro" id="IPR025579">
    <property type="entry name" value="DUF4357"/>
</dbReference>
<comment type="caution">
    <text evidence="2">The sequence shown here is derived from an EMBL/GenBank/DDBJ whole genome shotgun (WGS) entry which is preliminary data.</text>
</comment>
<accession>A0ABW3UZS7</accession>
<keyword evidence="3" id="KW-1185">Reference proteome</keyword>